<protein>
    <submittedName>
        <fullName evidence="7">TetR/AcrR family transcriptional regulator</fullName>
    </submittedName>
</protein>
<dbReference type="EMBL" id="VDGI01000039">
    <property type="protein sequence ID" value="TQR16208.1"/>
    <property type="molecule type" value="Genomic_DNA"/>
</dbReference>
<evidence type="ECO:0000313" key="7">
    <source>
        <dbReference type="EMBL" id="TQR16208.1"/>
    </source>
</evidence>
<dbReference type="InterPro" id="IPR009057">
    <property type="entry name" value="Homeodomain-like_sf"/>
</dbReference>
<dbReference type="Gene3D" id="1.10.357.10">
    <property type="entry name" value="Tetracycline Repressor, domain 2"/>
    <property type="match status" value="1"/>
</dbReference>
<dbReference type="InterPro" id="IPR001647">
    <property type="entry name" value="HTH_TetR"/>
</dbReference>
<dbReference type="AlphaFoldDB" id="A0A544TFL3"/>
<feature type="DNA-binding region" description="H-T-H motif" evidence="5">
    <location>
        <begin position="25"/>
        <end position="44"/>
    </location>
</feature>
<dbReference type="RefSeq" id="WP_142644265.1">
    <property type="nucleotide sequence ID" value="NZ_VDGI01000039.1"/>
</dbReference>
<evidence type="ECO:0000256" key="4">
    <source>
        <dbReference type="ARBA" id="ARBA00023163"/>
    </source>
</evidence>
<dbReference type="PANTHER" id="PTHR43479:SF22">
    <property type="entry name" value="TRANSCRIPTIONAL REGULATOR, TETR FAMILY"/>
    <property type="match status" value="1"/>
</dbReference>
<dbReference type="SUPFAM" id="SSF46689">
    <property type="entry name" value="Homeodomain-like"/>
    <property type="match status" value="1"/>
</dbReference>
<dbReference type="PANTHER" id="PTHR43479">
    <property type="entry name" value="ACREF/ENVCD OPERON REPRESSOR-RELATED"/>
    <property type="match status" value="1"/>
</dbReference>
<keyword evidence="8" id="KW-1185">Reference proteome</keyword>
<organism evidence="7 8">
    <name type="scientific">Psychrobacillus vulpis</name>
    <dbReference type="NCBI Taxonomy" id="2325572"/>
    <lineage>
        <taxon>Bacteria</taxon>
        <taxon>Bacillati</taxon>
        <taxon>Bacillota</taxon>
        <taxon>Bacilli</taxon>
        <taxon>Bacillales</taxon>
        <taxon>Bacillaceae</taxon>
        <taxon>Psychrobacillus</taxon>
    </lineage>
</organism>
<keyword evidence="3 5" id="KW-0238">DNA-binding</keyword>
<sequence>MNSRKKNVLLAAQRLFIEKGFSSTSVQDIIEEAKISKGTFYNYFSSKNECIVAILENVKEETSIKRRELLVQQNDADLNILVEQMTIRMNIYQDQNLYPIIVSIIHSQDLELRDLVKMNYLEEVNWLAKRLVDIFGEQTKDIAVDCSVLVLGMIQQLQHPWIRQYTKVSTEKIIRFVMRRIETIIYEMARTNDSLLKRPCFELNTEEKLLTKDEISKQLESFYLKEINSLKLKEIQMIEYILEELNREQPRKFLLEKIVPSLTEAFTNTSLEHKSTMIIYHIWKFLDRI</sequence>
<dbReference type="PRINTS" id="PR00455">
    <property type="entry name" value="HTHTETR"/>
</dbReference>
<keyword evidence="2" id="KW-0805">Transcription regulation</keyword>
<dbReference type="InterPro" id="IPR023772">
    <property type="entry name" value="DNA-bd_HTH_TetR-type_CS"/>
</dbReference>
<dbReference type="InterPro" id="IPR050624">
    <property type="entry name" value="HTH-type_Tx_Regulator"/>
</dbReference>
<dbReference type="FunFam" id="1.10.10.60:FF:000141">
    <property type="entry name" value="TetR family transcriptional regulator"/>
    <property type="match status" value="1"/>
</dbReference>
<reference evidence="7 8" key="1">
    <citation type="submission" date="2019-06" db="EMBL/GenBank/DDBJ databases">
        <title>Psychrobacillus vulpis sp. nov., a new species isolated from feces of a red fox that inhabits in The Tablas de Daimiel Natural Park, Albacete, Spain.</title>
        <authorList>
            <person name="Rodriguez M."/>
            <person name="Reina J.C."/>
            <person name="Bejar V."/>
            <person name="Llamas I."/>
        </authorList>
    </citation>
    <scope>NUCLEOTIDE SEQUENCE [LARGE SCALE GENOMIC DNA]</scope>
    <source>
        <strain evidence="7 8">Z8</strain>
    </source>
</reference>
<dbReference type="Proteomes" id="UP000316626">
    <property type="component" value="Unassembled WGS sequence"/>
</dbReference>
<name>A0A544TFL3_9BACI</name>
<gene>
    <name evidence="7" type="ORF">FG384_19035</name>
</gene>
<feature type="domain" description="HTH tetR-type" evidence="6">
    <location>
        <begin position="2"/>
        <end position="62"/>
    </location>
</feature>
<dbReference type="OrthoDB" id="9812993at2"/>
<evidence type="ECO:0000256" key="3">
    <source>
        <dbReference type="ARBA" id="ARBA00023125"/>
    </source>
</evidence>
<evidence type="ECO:0000256" key="2">
    <source>
        <dbReference type="ARBA" id="ARBA00023015"/>
    </source>
</evidence>
<dbReference type="PROSITE" id="PS50977">
    <property type="entry name" value="HTH_TETR_2"/>
    <property type="match status" value="1"/>
</dbReference>
<keyword evidence="1" id="KW-0678">Repressor</keyword>
<evidence type="ECO:0000256" key="5">
    <source>
        <dbReference type="PROSITE-ProRule" id="PRU00335"/>
    </source>
</evidence>
<dbReference type="GO" id="GO:0045892">
    <property type="term" value="P:negative regulation of DNA-templated transcription"/>
    <property type="evidence" value="ECO:0007669"/>
    <property type="project" value="UniProtKB-ARBA"/>
</dbReference>
<dbReference type="Pfam" id="PF00440">
    <property type="entry name" value="TetR_N"/>
    <property type="match status" value="1"/>
</dbReference>
<keyword evidence="4" id="KW-0804">Transcription</keyword>
<accession>A0A544TFL3</accession>
<proteinExistence type="predicted"/>
<evidence type="ECO:0000256" key="1">
    <source>
        <dbReference type="ARBA" id="ARBA00022491"/>
    </source>
</evidence>
<dbReference type="GO" id="GO:0003677">
    <property type="term" value="F:DNA binding"/>
    <property type="evidence" value="ECO:0007669"/>
    <property type="project" value="UniProtKB-UniRule"/>
</dbReference>
<evidence type="ECO:0000259" key="6">
    <source>
        <dbReference type="PROSITE" id="PS50977"/>
    </source>
</evidence>
<dbReference type="PROSITE" id="PS01081">
    <property type="entry name" value="HTH_TETR_1"/>
    <property type="match status" value="1"/>
</dbReference>
<evidence type="ECO:0000313" key="8">
    <source>
        <dbReference type="Proteomes" id="UP000316626"/>
    </source>
</evidence>
<comment type="caution">
    <text evidence="7">The sequence shown here is derived from an EMBL/GenBank/DDBJ whole genome shotgun (WGS) entry which is preliminary data.</text>
</comment>